<feature type="compositionally biased region" description="Low complexity" evidence="5">
    <location>
        <begin position="769"/>
        <end position="782"/>
    </location>
</feature>
<feature type="chain" id="PRO_5040403764" description="Disintegrin and metalloproteinase domain-containing protein B" evidence="7">
    <location>
        <begin position="24"/>
        <end position="832"/>
    </location>
</feature>
<dbReference type="InterPro" id="IPR001590">
    <property type="entry name" value="Peptidase_M12B"/>
</dbReference>
<feature type="region of interest" description="Disordered" evidence="5">
    <location>
        <begin position="224"/>
        <end position="244"/>
    </location>
</feature>
<sequence>MMTFWSAATALASIALLGQSSLAHSVKRNPVSYITLVQDAVIQAPSHRVNAFSTFDLVFTLHNGAQRVRLALEPNHDLLDQGLAITHLNEDGSVRQVIEVPRSEDKIYRGSAFIERPGVEGWSKAGWARISVHQDGQRPLFDGAFRIDGDNHHVLSRAEYQSMKDERDPDVDPAAPTDVMVVWRDSDVTGDDDHDDHDDHAELKRDDTAMASTCDADTLDFNTHFGQSRDDGQDTPSLLRSPRSLRSTSFGSLFGRQIDDGGSSGTGLDLLSSIGSTAGCPTTKKVALVGIATDCNYFSAFNNTGAVKKQILGIVNKASEIYESTFKISLAIKNLTIIDKACTGSTPVNTPWNVRCSDDVTISDRLNSFSQWRGDSRDENAYWTLFTTCATQTAVGLAWRGMACRTGVGSSKDSSGKNETVAATNVVVRTDTEWQVFAHESGHTFGAVHDCVEQTCPVGGGSSQACCPLSRSQCDAGGRYIMNPSTAKGITSFSPCSIGNICSGFRSNMIKSNCLRDNKNVQTDVDIGSICGNGIVESGEECDCGGEAGCKDNPCCDAKTCRFAATAVCDPSNEDCCTPQCRFAASGTVCRPSTGECDVPESCPGDKAACPADTHKKDGDACGRDGLQCASGQCTSRDLQCQHMANSLTGRNNTKACPDTDCMLACTSPDLLLNQCISYNQFFVDGTSCGAGGRCANGFCEGSSTTREIGQWIDSHKTVFIPIVVVVGVLVLVALVSCISSSIRRGLRARRVQKSQQQIPSMSGGSGGAWPSSSSSSPPWGGHQPYQQDPHGQDSHGQDPHGFYQQQQPMYPPPPAATTDTHWQSQRSARYA</sequence>
<evidence type="ECO:0000256" key="7">
    <source>
        <dbReference type="SAM" id="SignalP"/>
    </source>
</evidence>
<evidence type="ECO:0000256" key="2">
    <source>
        <dbReference type="ARBA" id="ARBA00056552"/>
    </source>
</evidence>
<feature type="signal peptide" evidence="7">
    <location>
        <begin position="1"/>
        <end position="23"/>
    </location>
</feature>
<protein>
    <recommendedName>
        <fullName evidence="3">Disintegrin and metalloproteinase domain-containing protein B</fullName>
    </recommendedName>
</protein>
<keyword evidence="1" id="KW-1015">Disulfide bond</keyword>
<dbReference type="SUPFAM" id="SSF57552">
    <property type="entry name" value="Blood coagulation inhibitor (disintegrin)"/>
    <property type="match status" value="1"/>
</dbReference>
<keyword evidence="4" id="KW-0862">Zinc</keyword>
<feature type="domain" description="Peptidase M12B" evidence="9">
    <location>
        <begin position="285"/>
        <end position="501"/>
    </location>
</feature>
<feature type="compositionally biased region" description="Polar residues" evidence="5">
    <location>
        <begin position="818"/>
        <end position="832"/>
    </location>
</feature>
<organism evidence="10 11">
    <name type="scientific">Claviceps pusilla</name>
    <dbReference type="NCBI Taxonomy" id="123648"/>
    <lineage>
        <taxon>Eukaryota</taxon>
        <taxon>Fungi</taxon>
        <taxon>Dikarya</taxon>
        <taxon>Ascomycota</taxon>
        <taxon>Pezizomycotina</taxon>
        <taxon>Sordariomycetes</taxon>
        <taxon>Hypocreomycetidae</taxon>
        <taxon>Hypocreales</taxon>
        <taxon>Clavicipitaceae</taxon>
        <taxon>Claviceps</taxon>
    </lineage>
</organism>
<dbReference type="PANTHER" id="PTHR11905">
    <property type="entry name" value="ADAM A DISINTEGRIN AND METALLOPROTEASE DOMAIN"/>
    <property type="match status" value="1"/>
</dbReference>
<keyword evidence="11" id="KW-1185">Reference proteome</keyword>
<comment type="caution">
    <text evidence="10">The sequence shown here is derived from an EMBL/GenBank/DDBJ whole genome shotgun (WGS) entry which is preliminary data.</text>
</comment>
<feature type="region of interest" description="Disordered" evidence="5">
    <location>
        <begin position="749"/>
        <end position="832"/>
    </location>
</feature>
<evidence type="ECO:0000259" key="9">
    <source>
        <dbReference type="PROSITE" id="PS50215"/>
    </source>
</evidence>
<dbReference type="InterPro" id="IPR024079">
    <property type="entry name" value="MetalloPept_cat_dom_sf"/>
</dbReference>
<evidence type="ECO:0000256" key="1">
    <source>
        <dbReference type="ARBA" id="ARBA00023157"/>
    </source>
</evidence>
<dbReference type="SMART" id="SM00050">
    <property type="entry name" value="DISIN"/>
    <property type="match status" value="1"/>
</dbReference>
<name>A0A9P7NFK5_9HYPO</name>
<feature type="compositionally biased region" description="Low complexity" evidence="5">
    <location>
        <begin position="235"/>
        <end position="244"/>
    </location>
</feature>
<dbReference type="InterPro" id="IPR036436">
    <property type="entry name" value="Disintegrin_dom_sf"/>
</dbReference>
<dbReference type="GO" id="GO:0046872">
    <property type="term" value="F:metal ion binding"/>
    <property type="evidence" value="ECO:0007669"/>
    <property type="project" value="UniProtKB-KW"/>
</dbReference>
<dbReference type="CDD" id="cd04271">
    <property type="entry name" value="ZnMc_ADAM_fungal"/>
    <property type="match status" value="1"/>
</dbReference>
<evidence type="ECO:0000256" key="6">
    <source>
        <dbReference type="SAM" id="Phobius"/>
    </source>
</evidence>
<reference evidence="10" key="1">
    <citation type="journal article" date="2020" name="bioRxiv">
        <title>Whole genome comparisons of ergot fungi reveals the divergence and evolution of species within the genus Claviceps are the result of varying mechanisms driving genome evolution and host range expansion.</title>
        <authorList>
            <person name="Wyka S.A."/>
            <person name="Mondo S.J."/>
            <person name="Liu M."/>
            <person name="Dettman J."/>
            <person name="Nalam V."/>
            <person name="Broders K.D."/>
        </authorList>
    </citation>
    <scope>NUCLEOTIDE SEQUENCE</scope>
    <source>
        <strain evidence="10">CCC 602</strain>
    </source>
</reference>
<dbReference type="OrthoDB" id="5951731at2759"/>
<dbReference type="InterPro" id="IPR001762">
    <property type="entry name" value="Disintegrin_dom"/>
</dbReference>
<keyword evidence="6" id="KW-0812">Transmembrane</keyword>
<dbReference type="AlphaFoldDB" id="A0A9P7NFK5"/>
<comment type="function">
    <text evidence="2">Probable zinc protease.</text>
</comment>
<gene>
    <name evidence="10" type="ORF">E4U43_003211</name>
</gene>
<comment type="caution">
    <text evidence="4">Lacks conserved residue(s) required for the propagation of feature annotation.</text>
</comment>
<dbReference type="PANTHER" id="PTHR11905:SF159">
    <property type="entry name" value="ADAM METALLOPROTEASE"/>
    <property type="match status" value="1"/>
</dbReference>
<evidence type="ECO:0000259" key="8">
    <source>
        <dbReference type="PROSITE" id="PS50214"/>
    </source>
</evidence>
<dbReference type="InterPro" id="IPR034028">
    <property type="entry name" value="ZnMc_ADAM_fungal"/>
</dbReference>
<dbReference type="PROSITE" id="PS50215">
    <property type="entry name" value="ADAM_MEPRO"/>
    <property type="match status" value="1"/>
</dbReference>
<feature type="binding site" evidence="4">
    <location>
        <position position="449"/>
    </location>
    <ligand>
        <name>Zn(2+)</name>
        <dbReference type="ChEBI" id="CHEBI:29105"/>
        <note>catalytic</note>
    </ligand>
</feature>
<dbReference type="GO" id="GO:0004222">
    <property type="term" value="F:metalloendopeptidase activity"/>
    <property type="evidence" value="ECO:0007669"/>
    <property type="project" value="InterPro"/>
</dbReference>
<evidence type="ECO:0000256" key="3">
    <source>
        <dbReference type="ARBA" id="ARBA00074021"/>
    </source>
</evidence>
<dbReference type="GO" id="GO:0006508">
    <property type="term" value="P:proteolysis"/>
    <property type="evidence" value="ECO:0007669"/>
    <property type="project" value="InterPro"/>
</dbReference>
<dbReference type="PROSITE" id="PS50214">
    <property type="entry name" value="DISINTEGRIN_2"/>
    <property type="match status" value="1"/>
</dbReference>
<evidence type="ECO:0000256" key="4">
    <source>
        <dbReference type="PROSITE-ProRule" id="PRU00276"/>
    </source>
</evidence>
<evidence type="ECO:0000256" key="5">
    <source>
        <dbReference type="SAM" id="MobiDB-lite"/>
    </source>
</evidence>
<feature type="binding site" evidence="4">
    <location>
        <position position="443"/>
    </location>
    <ligand>
        <name>Zn(2+)</name>
        <dbReference type="ChEBI" id="CHEBI:29105"/>
        <note>catalytic</note>
    </ligand>
</feature>
<feature type="transmembrane region" description="Helical" evidence="6">
    <location>
        <begin position="719"/>
        <end position="743"/>
    </location>
</feature>
<keyword evidence="6" id="KW-1133">Transmembrane helix</keyword>
<dbReference type="Pfam" id="PF13688">
    <property type="entry name" value="Reprolysin_5"/>
    <property type="match status" value="1"/>
</dbReference>
<accession>A0A9P7NFK5</accession>
<keyword evidence="7" id="KW-0732">Signal</keyword>
<feature type="binding site" evidence="4">
    <location>
        <position position="439"/>
    </location>
    <ligand>
        <name>Zn(2+)</name>
        <dbReference type="ChEBI" id="CHEBI:29105"/>
        <note>catalytic</note>
    </ligand>
</feature>
<dbReference type="SUPFAM" id="SSF55486">
    <property type="entry name" value="Metalloproteases ('zincins'), catalytic domain"/>
    <property type="match status" value="1"/>
</dbReference>
<proteinExistence type="predicted"/>
<keyword evidence="4" id="KW-0479">Metal-binding</keyword>
<dbReference type="Gene3D" id="3.40.390.10">
    <property type="entry name" value="Collagenase (Catalytic Domain)"/>
    <property type="match status" value="1"/>
</dbReference>
<keyword evidence="6" id="KW-0472">Membrane</keyword>
<feature type="domain" description="Disintegrin" evidence="8">
    <location>
        <begin position="528"/>
        <end position="618"/>
    </location>
</feature>
<evidence type="ECO:0000313" key="10">
    <source>
        <dbReference type="EMBL" id="KAG6016733.1"/>
    </source>
</evidence>
<feature type="active site" evidence="4">
    <location>
        <position position="440"/>
    </location>
</feature>
<dbReference type="EMBL" id="SRPW01000222">
    <property type="protein sequence ID" value="KAG6016733.1"/>
    <property type="molecule type" value="Genomic_DNA"/>
</dbReference>
<dbReference type="Gene3D" id="4.10.70.10">
    <property type="entry name" value="Disintegrin domain"/>
    <property type="match status" value="1"/>
</dbReference>
<evidence type="ECO:0000313" key="11">
    <source>
        <dbReference type="Proteomes" id="UP000748025"/>
    </source>
</evidence>
<dbReference type="FunFam" id="4.10.70.10:FF:000003">
    <property type="entry name" value="Disintegrin and metalloproteinase domain-containing protein 17"/>
    <property type="match status" value="1"/>
</dbReference>
<dbReference type="Proteomes" id="UP000748025">
    <property type="component" value="Unassembled WGS sequence"/>
</dbReference>
<dbReference type="Pfam" id="PF00200">
    <property type="entry name" value="Disintegrin"/>
    <property type="match status" value="1"/>
</dbReference>